<organism evidence="2 3">
    <name type="scientific">Hoeflea olei</name>
    <dbReference type="NCBI Taxonomy" id="1480615"/>
    <lineage>
        <taxon>Bacteria</taxon>
        <taxon>Pseudomonadati</taxon>
        <taxon>Pseudomonadota</taxon>
        <taxon>Alphaproteobacteria</taxon>
        <taxon>Hyphomicrobiales</taxon>
        <taxon>Rhizobiaceae</taxon>
        <taxon>Hoeflea</taxon>
    </lineage>
</organism>
<dbReference type="STRING" id="1480615.AWJ14_03915"/>
<accession>A0A1C1YWU3</accession>
<protein>
    <submittedName>
        <fullName evidence="2">Uncharacterized protein</fullName>
    </submittedName>
</protein>
<dbReference type="AlphaFoldDB" id="A0A1C1YWU3"/>
<dbReference type="OrthoDB" id="8116273at2"/>
<feature type="compositionally biased region" description="Acidic residues" evidence="1">
    <location>
        <begin position="60"/>
        <end position="71"/>
    </location>
</feature>
<evidence type="ECO:0000313" key="2">
    <source>
        <dbReference type="EMBL" id="OCW57945.1"/>
    </source>
</evidence>
<proteinExistence type="predicted"/>
<dbReference type="RefSeq" id="WP_066178399.1">
    <property type="nucleotide sequence ID" value="NZ_LQZT01000012.1"/>
</dbReference>
<dbReference type="Proteomes" id="UP000094795">
    <property type="component" value="Unassembled WGS sequence"/>
</dbReference>
<reference evidence="2 3" key="1">
    <citation type="submission" date="2015-12" db="EMBL/GenBank/DDBJ databases">
        <authorList>
            <person name="Shamseldin A."/>
            <person name="Moawad H."/>
            <person name="Abd El-Rahim W.M."/>
            <person name="Sadowsky M.J."/>
        </authorList>
    </citation>
    <scope>NUCLEOTIDE SEQUENCE [LARGE SCALE GENOMIC DNA]</scope>
    <source>
        <strain evidence="2 3">JC234</strain>
    </source>
</reference>
<evidence type="ECO:0000256" key="1">
    <source>
        <dbReference type="SAM" id="MobiDB-lite"/>
    </source>
</evidence>
<evidence type="ECO:0000313" key="3">
    <source>
        <dbReference type="Proteomes" id="UP000094795"/>
    </source>
</evidence>
<keyword evidence="3" id="KW-1185">Reference proteome</keyword>
<sequence>MSEQPTGMEQTIALLKIQGLLAAAYELARQNPDNKFLSYLIKMARMEAQSRLATRGADAGELDNPDNLDRI</sequence>
<comment type="caution">
    <text evidence="2">The sequence shown here is derived from an EMBL/GenBank/DDBJ whole genome shotgun (WGS) entry which is preliminary data.</text>
</comment>
<feature type="region of interest" description="Disordered" evidence="1">
    <location>
        <begin position="52"/>
        <end position="71"/>
    </location>
</feature>
<dbReference type="EMBL" id="LQZT01000012">
    <property type="protein sequence ID" value="OCW57945.1"/>
    <property type="molecule type" value="Genomic_DNA"/>
</dbReference>
<name>A0A1C1YWU3_9HYPH</name>
<gene>
    <name evidence="2" type="ORF">AWJ14_03915</name>
</gene>